<sequence>MAIYKANAQQDGYCYLCRQNVDPKELIQCAKCKNWFCKEHINLVEDPDSLMGDKIRVCKKDQGIPGF</sequence>
<accession>A0A2M7UJ16</accession>
<dbReference type="Gene3D" id="3.30.40.10">
    <property type="entry name" value="Zinc/RING finger domain, C3HC4 (zinc finger)"/>
    <property type="match status" value="1"/>
</dbReference>
<evidence type="ECO:0000313" key="1">
    <source>
        <dbReference type="EMBL" id="PIZ71209.1"/>
    </source>
</evidence>
<organism evidence="1 2">
    <name type="scientific">Candidatus Portnoybacteria bacterium CG_4_10_14_0_2_um_filter_44_20</name>
    <dbReference type="NCBI Taxonomy" id="1974799"/>
    <lineage>
        <taxon>Bacteria</taxon>
        <taxon>Candidatus Portnoyibacteriota</taxon>
    </lineage>
</organism>
<dbReference type="Proteomes" id="UP000229805">
    <property type="component" value="Unassembled WGS sequence"/>
</dbReference>
<dbReference type="InterPro" id="IPR013083">
    <property type="entry name" value="Znf_RING/FYVE/PHD"/>
</dbReference>
<dbReference type="AlphaFoldDB" id="A0A2M7UJ16"/>
<protein>
    <submittedName>
        <fullName evidence="1">Uncharacterized protein</fullName>
    </submittedName>
</protein>
<dbReference type="InterPro" id="IPR011011">
    <property type="entry name" value="Znf_FYVE_PHD"/>
</dbReference>
<evidence type="ECO:0000313" key="2">
    <source>
        <dbReference type="Proteomes" id="UP000229805"/>
    </source>
</evidence>
<dbReference type="EMBL" id="PFOG01000063">
    <property type="protein sequence ID" value="PIZ71209.1"/>
    <property type="molecule type" value="Genomic_DNA"/>
</dbReference>
<reference evidence="2" key="1">
    <citation type="submission" date="2017-09" db="EMBL/GenBank/DDBJ databases">
        <title>Depth-based differentiation of microbial function through sediment-hosted aquifers and enrichment of novel symbionts in the deep terrestrial subsurface.</title>
        <authorList>
            <person name="Probst A.J."/>
            <person name="Ladd B."/>
            <person name="Jarett J.K."/>
            <person name="Geller-Mcgrath D.E."/>
            <person name="Sieber C.M.K."/>
            <person name="Emerson J.B."/>
            <person name="Anantharaman K."/>
            <person name="Thomas B.C."/>
            <person name="Malmstrom R."/>
            <person name="Stieglmeier M."/>
            <person name="Klingl A."/>
            <person name="Woyke T."/>
            <person name="Ryan C.M."/>
            <person name="Banfield J.F."/>
        </authorList>
    </citation>
    <scope>NUCLEOTIDE SEQUENCE [LARGE SCALE GENOMIC DNA]</scope>
</reference>
<comment type="caution">
    <text evidence="1">The sequence shown here is derived from an EMBL/GenBank/DDBJ whole genome shotgun (WGS) entry which is preliminary data.</text>
</comment>
<dbReference type="SUPFAM" id="SSF57903">
    <property type="entry name" value="FYVE/PHD zinc finger"/>
    <property type="match status" value="1"/>
</dbReference>
<gene>
    <name evidence="1" type="ORF">COY11_01655</name>
</gene>
<proteinExistence type="predicted"/>
<name>A0A2M7UJ16_9BACT</name>